<dbReference type="Proteomes" id="UP000467840">
    <property type="component" value="Chromosome 16"/>
</dbReference>
<gene>
    <name evidence="1" type="ORF">GH714_026577</name>
    <name evidence="2" type="ORF">GH714_026620</name>
</gene>
<dbReference type="AlphaFoldDB" id="A0A6A6LUW3"/>
<name>A0A6A6LUW3_HEVBR</name>
<evidence type="ECO:0000313" key="3">
    <source>
        <dbReference type="Proteomes" id="UP000467840"/>
    </source>
</evidence>
<comment type="caution">
    <text evidence="1">The sequence shown here is derived from an EMBL/GenBank/DDBJ whole genome shotgun (WGS) entry which is preliminary data.</text>
</comment>
<sequence>MDACFRAPLQKNQWQQSVPNIGFVPLLSPKKRLEIGFPRKMAWSQEKCNADVENKLEVVRPRGLPATEVYSEEVVEAFRGE</sequence>
<evidence type="ECO:0000313" key="1">
    <source>
        <dbReference type="EMBL" id="KAF2304038.1"/>
    </source>
</evidence>
<proteinExistence type="predicted"/>
<protein>
    <submittedName>
        <fullName evidence="1">Uncharacterized protein</fullName>
    </submittedName>
</protein>
<accession>A0A6A6LUW3</accession>
<keyword evidence="3" id="KW-1185">Reference proteome</keyword>
<organism evidence="1 3">
    <name type="scientific">Hevea brasiliensis</name>
    <name type="common">Para rubber tree</name>
    <name type="synonym">Siphonia brasiliensis</name>
    <dbReference type="NCBI Taxonomy" id="3981"/>
    <lineage>
        <taxon>Eukaryota</taxon>
        <taxon>Viridiplantae</taxon>
        <taxon>Streptophyta</taxon>
        <taxon>Embryophyta</taxon>
        <taxon>Tracheophyta</taxon>
        <taxon>Spermatophyta</taxon>
        <taxon>Magnoliopsida</taxon>
        <taxon>eudicotyledons</taxon>
        <taxon>Gunneridae</taxon>
        <taxon>Pentapetalae</taxon>
        <taxon>rosids</taxon>
        <taxon>fabids</taxon>
        <taxon>Malpighiales</taxon>
        <taxon>Euphorbiaceae</taxon>
        <taxon>Crotonoideae</taxon>
        <taxon>Micrandreae</taxon>
        <taxon>Hevea</taxon>
    </lineage>
</organism>
<reference evidence="1 3" key="1">
    <citation type="journal article" date="2020" name="Mol. Plant">
        <title>The Chromosome-Based Rubber Tree Genome Provides New Insights into Spurge Genome Evolution and Rubber Biosynthesis.</title>
        <authorList>
            <person name="Liu J."/>
            <person name="Shi C."/>
            <person name="Shi C.C."/>
            <person name="Li W."/>
            <person name="Zhang Q.J."/>
            <person name="Zhang Y."/>
            <person name="Li K."/>
            <person name="Lu H.F."/>
            <person name="Shi C."/>
            <person name="Zhu S.T."/>
            <person name="Xiao Z.Y."/>
            <person name="Nan H."/>
            <person name="Yue Y."/>
            <person name="Zhu X.G."/>
            <person name="Wu Y."/>
            <person name="Hong X.N."/>
            <person name="Fan G.Y."/>
            <person name="Tong Y."/>
            <person name="Zhang D."/>
            <person name="Mao C.L."/>
            <person name="Liu Y.L."/>
            <person name="Hao S.J."/>
            <person name="Liu W.Q."/>
            <person name="Lv M.Q."/>
            <person name="Zhang H.B."/>
            <person name="Liu Y."/>
            <person name="Hu-Tang G.R."/>
            <person name="Wang J.P."/>
            <person name="Wang J.H."/>
            <person name="Sun Y.H."/>
            <person name="Ni S.B."/>
            <person name="Chen W.B."/>
            <person name="Zhang X.C."/>
            <person name="Jiao Y.N."/>
            <person name="Eichler E.E."/>
            <person name="Li G.H."/>
            <person name="Liu X."/>
            <person name="Gao L.Z."/>
        </authorList>
    </citation>
    <scope>NUCLEOTIDE SEQUENCE [LARGE SCALE GENOMIC DNA]</scope>
    <source>
        <strain evidence="3">cv. GT1</strain>
        <tissue evidence="1">Leaf</tissue>
    </source>
</reference>
<dbReference type="EMBL" id="JAAGAX010000009">
    <property type="protein sequence ID" value="KAF2304043.1"/>
    <property type="molecule type" value="Genomic_DNA"/>
</dbReference>
<evidence type="ECO:0000313" key="2">
    <source>
        <dbReference type="EMBL" id="KAF2304043.1"/>
    </source>
</evidence>
<dbReference type="EMBL" id="JAAGAX010000009">
    <property type="protein sequence ID" value="KAF2304038.1"/>
    <property type="molecule type" value="Genomic_DNA"/>
</dbReference>